<organism evidence="1">
    <name type="scientific">Roseomonas mucosa</name>
    <dbReference type="NCBI Taxonomy" id="207340"/>
    <lineage>
        <taxon>Bacteria</taxon>
        <taxon>Pseudomonadati</taxon>
        <taxon>Pseudomonadota</taxon>
        <taxon>Alphaproteobacteria</taxon>
        <taxon>Acetobacterales</taxon>
        <taxon>Roseomonadaceae</taxon>
        <taxon>Roseomonas</taxon>
    </lineage>
</organism>
<dbReference type="RefSeq" id="WP_168550290.1">
    <property type="nucleotide sequence ID" value="NZ_CP025188.1"/>
</dbReference>
<dbReference type="AlphaFoldDB" id="A0A4Y1MQU5"/>
<accession>A0A4Y1MQU5</accession>
<protein>
    <submittedName>
        <fullName evidence="1">Uncharacterized protein</fullName>
    </submittedName>
</protein>
<keyword evidence="1" id="KW-0614">Plasmid</keyword>
<dbReference type="EMBL" id="CP025188">
    <property type="protein sequence ID" value="AWV20351.1"/>
    <property type="molecule type" value="Genomic_DNA"/>
</dbReference>
<reference evidence="1" key="1">
    <citation type="submission" date="2017-12" db="EMBL/GenBank/DDBJ databases">
        <authorList>
            <person name="Martens C."/>
            <person name="Dahlstrom E."/>
            <person name="Barbian K."/>
            <person name="Sykora L."/>
            <person name="Ricklefs S."/>
            <person name="Bruno D."/>
            <person name="Anzick I."/>
            <person name="Myles I."/>
            <person name="Datta S.K."/>
        </authorList>
    </citation>
    <scope>NUCLEOTIDE SEQUENCE</scope>
    <source>
        <strain evidence="1">AD2</strain>
        <plasmid evidence="1">p1-AD2</plasmid>
    </source>
</reference>
<name>A0A4Y1MQU5_9PROT</name>
<evidence type="ECO:0000313" key="1">
    <source>
        <dbReference type="EMBL" id="AWV20351.1"/>
    </source>
</evidence>
<sequence length="116" mass="12378">MTNYPEYPAVDSQPADQTALGLFRWAVRAAGVVKNMARGRMNVVADLTLDAGMTSTVLVHPNLHAFAAISLDPLTEAAAAALAGIYAPEDSRNNTQWVLNHPAAAADCRFRVMILG</sequence>
<proteinExistence type="predicted"/>
<geneLocation type="plasmid" evidence="1">
    <name>p1-AD2</name>
</geneLocation>
<gene>
    <name evidence="1" type="ORF">RADP37_05458</name>
</gene>